<evidence type="ECO:0000313" key="1">
    <source>
        <dbReference type="EMBL" id="QBZ58741.1"/>
    </source>
</evidence>
<name>A0A4P7NBF2_PYROR</name>
<proteinExistence type="predicted"/>
<sequence>MSKITIKGLSVPRVVVAVGTKWCFPPTQPHVPVKYGYRKTLPVAICNRADGVLAWIPTNQNPEPTGPRGSDHSRITYFVRLISTYSVVRTKQSSSPPGKAARPGEKTPISLEVRLYHRL</sequence>
<dbReference type="AlphaFoldDB" id="A0A4P7NBF2"/>
<organism evidence="1 2">
    <name type="scientific">Pyricularia oryzae</name>
    <name type="common">Rice blast fungus</name>
    <name type="synonym">Magnaporthe oryzae</name>
    <dbReference type="NCBI Taxonomy" id="318829"/>
    <lineage>
        <taxon>Eukaryota</taxon>
        <taxon>Fungi</taxon>
        <taxon>Dikarya</taxon>
        <taxon>Ascomycota</taxon>
        <taxon>Pezizomycotina</taxon>
        <taxon>Sordariomycetes</taxon>
        <taxon>Sordariomycetidae</taxon>
        <taxon>Magnaporthales</taxon>
        <taxon>Pyriculariaceae</taxon>
        <taxon>Pyricularia</taxon>
    </lineage>
</organism>
<dbReference type="Proteomes" id="UP000294847">
    <property type="component" value="Chromosome 3"/>
</dbReference>
<evidence type="ECO:0000313" key="2">
    <source>
        <dbReference type="Proteomes" id="UP000294847"/>
    </source>
</evidence>
<reference evidence="1 2" key="1">
    <citation type="journal article" date="2019" name="Mol. Biol. Evol.">
        <title>Blast fungal genomes show frequent chromosomal changes, gene gains and losses, and effector gene turnover.</title>
        <authorList>
            <person name="Gomez Luciano L.B."/>
            <person name="Jason Tsai I."/>
            <person name="Chuma I."/>
            <person name="Tosa Y."/>
            <person name="Chen Y.H."/>
            <person name="Li J.Y."/>
            <person name="Li M.Y."/>
            <person name="Jade Lu M.Y."/>
            <person name="Nakayashiki H."/>
            <person name="Li W.H."/>
        </authorList>
    </citation>
    <scope>NUCLEOTIDE SEQUENCE [LARGE SCALE GENOMIC DNA]</scope>
    <source>
        <strain evidence="1">MZ5-1-6</strain>
    </source>
</reference>
<protein>
    <submittedName>
        <fullName evidence="1">Uncharacterized protein</fullName>
    </submittedName>
</protein>
<dbReference type="EMBL" id="CP034206">
    <property type="protein sequence ID" value="QBZ58741.1"/>
    <property type="molecule type" value="Genomic_DNA"/>
</dbReference>
<accession>A0A4P7NBF2</accession>
<gene>
    <name evidence="1" type="ORF">PoMZ_03699</name>
</gene>